<proteinExistence type="predicted"/>
<evidence type="ECO:0000313" key="2">
    <source>
        <dbReference type="Proteomes" id="UP000264120"/>
    </source>
</evidence>
<dbReference type="AlphaFoldDB" id="A0A347WD70"/>
<keyword evidence="2" id="KW-1185">Reference proteome</keyword>
<dbReference type="KEGG" id="ksc:CD178_02057"/>
<dbReference type="EMBL" id="CP023036">
    <property type="protein sequence ID" value="AXY22813.1"/>
    <property type="molecule type" value="Genomic_DNA"/>
</dbReference>
<accession>A0A347WD70</accession>
<gene>
    <name evidence="1" type="ORF">CD178_02057</name>
</gene>
<dbReference type="RefSeq" id="WP_118963030.1">
    <property type="nucleotide sequence ID" value="NZ_CP023036.1"/>
</dbReference>
<evidence type="ECO:0000313" key="1">
    <source>
        <dbReference type="EMBL" id="AXY22813.1"/>
    </source>
</evidence>
<protein>
    <submittedName>
        <fullName evidence="1">Uncharacterized protein</fullName>
    </submittedName>
</protein>
<sequence length="83" mass="9471">MNVIPMPQRGHNSRHFPEDPVMRDMLMQGGHKADLARMFMARQELSRTFIAAVRSAPDLEMMRVEAAITGKVLGYFCDFAEDE</sequence>
<name>A0A347WD70_9PROT</name>
<reference evidence="1 2" key="1">
    <citation type="submission" date="2017-08" db="EMBL/GenBank/DDBJ databases">
        <title>Complete genome sequence of Gluconacetobacter saccharivorans CV1 isolated from Fermented Vinegar.</title>
        <authorList>
            <person name="Kim S.-Y."/>
        </authorList>
    </citation>
    <scope>NUCLEOTIDE SEQUENCE [LARGE SCALE GENOMIC DNA]</scope>
    <source>
        <strain evidence="1 2">CV1</strain>
    </source>
</reference>
<organism evidence="1 2">
    <name type="scientific">Komagataeibacter saccharivorans</name>
    <dbReference type="NCBI Taxonomy" id="265959"/>
    <lineage>
        <taxon>Bacteria</taxon>
        <taxon>Pseudomonadati</taxon>
        <taxon>Pseudomonadota</taxon>
        <taxon>Alphaproteobacteria</taxon>
        <taxon>Acetobacterales</taxon>
        <taxon>Acetobacteraceae</taxon>
        <taxon>Komagataeibacter</taxon>
    </lineage>
</organism>
<dbReference type="OrthoDB" id="7273889at2"/>
<dbReference type="Proteomes" id="UP000264120">
    <property type="component" value="Chromosome"/>
</dbReference>